<keyword evidence="2" id="KW-1185">Reference proteome</keyword>
<dbReference type="InParanoid" id="S8F0R6"/>
<proteinExistence type="predicted"/>
<accession>S8F0R6</accession>
<evidence type="ECO:0000313" key="1">
    <source>
        <dbReference type="EMBL" id="EPS95420.1"/>
    </source>
</evidence>
<protein>
    <submittedName>
        <fullName evidence="1">Uncharacterized protein</fullName>
    </submittedName>
</protein>
<organism evidence="1 2">
    <name type="scientific">Fomitopsis schrenkii</name>
    <name type="common">Brown rot fungus</name>
    <dbReference type="NCBI Taxonomy" id="2126942"/>
    <lineage>
        <taxon>Eukaryota</taxon>
        <taxon>Fungi</taxon>
        <taxon>Dikarya</taxon>
        <taxon>Basidiomycota</taxon>
        <taxon>Agaricomycotina</taxon>
        <taxon>Agaricomycetes</taxon>
        <taxon>Polyporales</taxon>
        <taxon>Fomitopsis</taxon>
    </lineage>
</organism>
<gene>
    <name evidence="1" type="ORF">FOMPIDRAFT_1054147</name>
</gene>
<reference evidence="1 2" key="1">
    <citation type="journal article" date="2012" name="Science">
        <title>The Paleozoic origin of enzymatic lignin decomposition reconstructed from 31 fungal genomes.</title>
        <authorList>
            <person name="Floudas D."/>
            <person name="Binder M."/>
            <person name="Riley R."/>
            <person name="Barry K."/>
            <person name="Blanchette R.A."/>
            <person name="Henrissat B."/>
            <person name="Martinez A.T."/>
            <person name="Otillar R."/>
            <person name="Spatafora J.W."/>
            <person name="Yadav J.S."/>
            <person name="Aerts A."/>
            <person name="Benoit I."/>
            <person name="Boyd A."/>
            <person name="Carlson A."/>
            <person name="Copeland A."/>
            <person name="Coutinho P.M."/>
            <person name="de Vries R.P."/>
            <person name="Ferreira P."/>
            <person name="Findley K."/>
            <person name="Foster B."/>
            <person name="Gaskell J."/>
            <person name="Glotzer D."/>
            <person name="Gorecki P."/>
            <person name="Heitman J."/>
            <person name="Hesse C."/>
            <person name="Hori C."/>
            <person name="Igarashi K."/>
            <person name="Jurgens J.A."/>
            <person name="Kallen N."/>
            <person name="Kersten P."/>
            <person name="Kohler A."/>
            <person name="Kuees U."/>
            <person name="Kumar T.K.A."/>
            <person name="Kuo A."/>
            <person name="LaButti K."/>
            <person name="Larrondo L.F."/>
            <person name="Lindquist E."/>
            <person name="Ling A."/>
            <person name="Lombard V."/>
            <person name="Lucas S."/>
            <person name="Lundell T."/>
            <person name="Martin R."/>
            <person name="McLaughlin D.J."/>
            <person name="Morgenstern I."/>
            <person name="Morin E."/>
            <person name="Murat C."/>
            <person name="Nagy L.G."/>
            <person name="Nolan M."/>
            <person name="Ohm R.A."/>
            <person name="Patyshakuliyeva A."/>
            <person name="Rokas A."/>
            <person name="Ruiz-Duenas F.J."/>
            <person name="Sabat G."/>
            <person name="Salamov A."/>
            <person name="Samejima M."/>
            <person name="Schmutz J."/>
            <person name="Slot J.C."/>
            <person name="St John F."/>
            <person name="Stenlid J."/>
            <person name="Sun H."/>
            <person name="Sun S."/>
            <person name="Syed K."/>
            <person name="Tsang A."/>
            <person name="Wiebenga A."/>
            <person name="Young D."/>
            <person name="Pisabarro A."/>
            <person name="Eastwood D.C."/>
            <person name="Martin F."/>
            <person name="Cullen D."/>
            <person name="Grigoriev I.V."/>
            <person name="Hibbett D.S."/>
        </authorList>
    </citation>
    <scope>NUCLEOTIDE SEQUENCE</scope>
    <source>
        <strain evidence="2">FP-58527</strain>
    </source>
</reference>
<dbReference type="EMBL" id="KE504207">
    <property type="protein sequence ID" value="EPS95420.1"/>
    <property type="molecule type" value="Genomic_DNA"/>
</dbReference>
<dbReference type="AlphaFoldDB" id="S8F0R6"/>
<dbReference type="Proteomes" id="UP000015241">
    <property type="component" value="Unassembled WGS sequence"/>
</dbReference>
<name>S8F0R6_FOMSC</name>
<dbReference type="OrthoDB" id="2751000at2759"/>
<sequence length="51" mass="6203">MCPLYKKKDRREIANYRPITLLNSDYKIYTKVLAMRLAEVRQPRRMVYLSP</sequence>
<evidence type="ECO:0000313" key="2">
    <source>
        <dbReference type="Proteomes" id="UP000015241"/>
    </source>
</evidence>
<dbReference type="HOGENOM" id="CLU_3106352_0_0_1"/>